<dbReference type="EMBL" id="BMLW01000002">
    <property type="protein sequence ID" value="GGP08572.1"/>
    <property type="molecule type" value="Genomic_DNA"/>
</dbReference>
<name>A0ABQ2NRE2_9BACI</name>
<feature type="transmembrane region" description="Helical" evidence="8">
    <location>
        <begin position="116"/>
        <end position="147"/>
    </location>
</feature>
<evidence type="ECO:0000256" key="3">
    <source>
        <dbReference type="ARBA" id="ARBA00022448"/>
    </source>
</evidence>
<feature type="transmembrane region" description="Helical" evidence="8">
    <location>
        <begin position="195"/>
        <end position="216"/>
    </location>
</feature>
<feature type="transmembrane region" description="Helical" evidence="8">
    <location>
        <begin position="223"/>
        <end position="245"/>
    </location>
</feature>
<keyword evidence="3 8" id="KW-0813">Transport</keyword>
<evidence type="ECO:0000256" key="7">
    <source>
        <dbReference type="ARBA" id="ARBA00023136"/>
    </source>
</evidence>
<feature type="transmembrane region" description="Helical" evidence="8">
    <location>
        <begin position="14"/>
        <end position="34"/>
    </location>
</feature>
<sequence>MEWFHNYAALNDHIVLTALVVAIPIFFLIWALTIKKMKGHIAASLTLVLAIIIVVLVYQMPVSKAVSAALLGITNGLFPIGWIILAAVFLYNLTVKSGKFDIIKASISSLSEDRRIQVLLIAFSFSAFLEGVAGQGAPVAIAAAMLIGLGFDPLKAAIICLIANVPPVPFGPVGTPTIMLSTVTEIDVLKITQSVGAQVTIISIIIPIFMMLVMVGWKKTVEVLPAVLVTGVSFAIPYFLITQFVGPELPSIISSIISLISLAVFLRFWKPKTIYRFENDKEDAASNAKKYSAKEIMVAWSPFIILMVVMFIWSTPGFKGLINDLEWFVLLETWPGLDNVFQAAPIVTEPALYTANYKWEFISAAGSAIMLTAIITLFVLRIKPRTAIKVLGQTANQLKFTFVSISAILGFAYVANYSGLSFTLGLAFIETGKLFTIFSPIIGWLGVFLTGSVTNSAALFGKMQQITATYLELNPLLTVAANHTGAIMGKLISPQSIAVAAGAAGLAGRESEIFRKTMKYSLMLLGIVIIIILTQAYLFPGTLPEI</sequence>
<keyword evidence="7 8" id="KW-0472">Membrane</keyword>
<feature type="transmembrane region" description="Helical" evidence="8">
    <location>
        <begin position="296"/>
        <end position="314"/>
    </location>
</feature>
<dbReference type="PANTHER" id="PTHR30003">
    <property type="entry name" value="L-LACTATE PERMEASE"/>
    <property type="match status" value="1"/>
</dbReference>
<evidence type="ECO:0000256" key="2">
    <source>
        <dbReference type="ARBA" id="ARBA00010100"/>
    </source>
</evidence>
<feature type="transmembrane region" description="Helical" evidence="8">
    <location>
        <begin position="66"/>
        <end position="95"/>
    </location>
</feature>
<evidence type="ECO:0000256" key="5">
    <source>
        <dbReference type="ARBA" id="ARBA00022692"/>
    </source>
</evidence>
<evidence type="ECO:0000313" key="9">
    <source>
        <dbReference type="EMBL" id="GGP08572.1"/>
    </source>
</evidence>
<keyword evidence="5 8" id="KW-0812">Transmembrane</keyword>
<reference evidence="10" key="1">
    <citation type="journal article" date="2019" name="Int. J. Syst. Evol. Microbiol.">
        <title>The Global Catalogue of Microorganisms (GCM) 10K type strain sequencing project: providing services to taxonomists for standard genome sequencing and annotation.</title>
        <authorList>
            <consortium name="The Broad Institute Genomics Platform"/>
            <consortium name="The Broad Institute Genome Sequencing Center for Infectious Disease"/>
            <person name="Wu L."/>
            <person name="Ma J."/>
        </authorList>
    </citation>
    <scope>NUCLEOTIDE SEQUENCE [LARGE SCALE GENOMIC DNA]</scope>
    <source>
        <strain evidence="10">CGMCC 1.7693</strain>
    </source>
</reference>
<feature type="transmembrane region" description="Helical" evidence="8">
    <location>
        <begin position="400"/>
        <end position="429"/>
    </location>
</feature>
<keyword evidence="6 8" id="KW-1133">Transmembrane helix</keyword>
<comment type="caution">
    <text evidence="9">The sequence shown here is derived from an EMBL/GenBank/DDBJ whole genome shotgun (WGS) entry which is preliminary data.</text>
</comment>
<dbReference type="Pfam" id="PF02652">
    <property type="entry name" value="Lactate_perm"/>
    <property type="match status" value="1"/>
</dbReference>
<dbReference type="InterPro" id="IPR003804">
    <property type="entry name" value="Lactate_perm"/>
</dbReference>
<protein>
    <recommendedName>
        <fullName evidence="8">L-lactate permease</fullName>
    </recommendedName>
</protein>
<keyword evidence="10" id="KW-1185">Reference proteome</keyword>
<gene>
    <name evidence="9" type="ORF">GCM10011346_09150</name>
</gene>
<feature type="transmembrane region" description="Helical" evidence="8">
    <location>
        <begin position="251"/>
        <end position="269"/>
    </location>
</feature>
<evidence type="ECO:0000256" key="6">
    <source>
        <dbReference type="ARBA" id="ARBA00022989"/>
    </source>
</evidence>
<organism evidence="9 10">
    <name type="scientific">Oceanobacillus neutriphilus</name>
    <dbReference type="NCBI Taxonomy" id="531815"/>
    <lineage>
        <taxon>Bacteria</taxon>
        <taxon>Bacillati</taxon>
        <taxon>Bacillota</taxon>
        <taxon>Bacilli</taxon>
        <taxon>Bacillales</taxon>
        <taxon>Bacillaceae</taxon>
        <taxon>Oceanobacillus</taxon>
    </lineage>
</organism>
<proteinExistence type="inferred from homology"/>
<evidence type="ECO:0000256" key="4">
    <source>
        <dbReference type="ARBA" id="ARBA00022475"/>
    </source>
</evidence>
<dbReference type="Proteomes" id="UP000641206">
    <property type="component" value="Unassembled WGS sequence"/>
</dbReference>
<comment type="subcellular location">
    <subcellularLocation>
        <location evidence="1 8">Cell membrane</location>
        <topology evidence="1 8">Multi-pass membrane protein</topology>
    </subcellularLocation>
</comment>
<comment type="similarity">
    <text evidence="2 8">Belongs to the lactate permease family.</text>
</comment>
<feature type="transmembrane region" description="Helical" evidence="8">
    <location>
        <begin position="441"/>
        <end position="461"/>
    </location>
</feature>
<evidence type="ECO:0000256" key="8">
    <source>
        <dbReference type="RuleBase" id="RU365092"/>
    </source>
</evidence>
<dbReference type="PANTHER" id="PTHR30003:SF0">
    <property type="entry name" value="GLYCOLATE PERMEASE GLCA-RELATED"/>
    <property type="match status" value="1"/>
</dbReference>
<keyword evidence="4 8" id="KW-1003">Cell membrane</keyword>
<evidence type="ECO:0000256" key="1">
    <source>
        <dbReference type="ARBA" id="ARBA00004651"/>
    </source>
</evidence>
<accession>A0ABQ2NRE2</accession>
<feature type="transmembrane region" description="Helical" evidence="8">
    <location>
        <begin position="361"/>
        <end position="380"/>
    </location>
</feature>
<comment type="function">
    <text evidence="8">Uptake of L-lactate across the membrane. Can also transport D-lactate and glycolate.</text>
</comment>
<feature type="transmembrane region" description="Helical" evidence="8">
    <location>
        <begin position="41"/>
        <end position="60"/>
    </location>
</feature>
<dbReference type="NCBIfam" id="TIGR00795">
    <property type="entry name" value="lctP"/>
    <property type="match status" value="1"/>
</dbReference>
<feature type="transmembrane region" description="Helical" evidence="8">
    <location>
        <begin position="520"/>
        <end position="539"/>
    </location>
</feature>
<dbReference type="RefSeq" id="WP_188733326.1">
    <property type="nucleotide sequence ID" value="NZ_BMLW01000002.1"/>
</dbReference>
<evidence type="ECO:0000313" key="10">
    <source>
        <dbReference type="Proteomes" id="UP000641206"/>
    </source>
</evidence>